<dbReference type="PANTHER" id="PTHR24409:SF331">
    <property type="entry name" value="ZINC FINGER PROTEIN 322A"/>
    <property type="match status" value="1"/>
</dbReference>
<dbReference type="GO" id="GO:0000981">
    <property type="term" value="F:DNA-binding transcription factor activity, RNA polymerase II-specific"/>
    <property type="evidence" value="ECO:0007669"/>
    <property type="project" value="TreeGrafter"/>
</dbReference>
<accession>A0A3Q0T757</accession>
<feature type="domain" description="C2H2-type" evidence="10">
    <location>
        <begin position="243"/>
        <end position="270"/>
    </location>
</feature>
<keyword evidence="6" id="KW-0862">Zinc</keyword>
<organism evidence="11 12">
    <name type="scientific">Amphilophus citrinellus</name>
    <name type="common">Midas cichlid</name>
    <name type="synonym">Cichlasoma citrinellum</name>
    <dbReference type="NCBI Taxonomy" id="61819"/>
    <lineage>
        <taxon>Eukaryota</taxon>
        <taxon>Metazoa</taxon>
        <taxon>Chordata</taxon>
        <taxon>Craniata</taxon>
        <taxon>Vertebrata</taxon>
        <taxon>Euteleostomi</taxon>
        <taxon>Actinopterygii</taxon>
        <taxon>Neopterygii</taxon>
        <taxon>Teleostei</taxon>
        <taxon>Neoteleostei</taxon>
        <taxon>Acanthomorphata</taxon>
        <taxon>Ovalentaria</taxon>
        <taxon>Cichlomorphae</taxon>
        <taxon>Cichliformes</taxon>
        <taxon>Cichlidae</taxon>
        <taxon>New World cichlids</taxon>
        <taxon>Cichlasomatinae</taxon>
        <taxon>Heroini</taxon>
        <taxon>Amphilophus</taxon>
    </lineage>
</organism>
<evidence type="ECO:0000256" key="1">
    <source>
        <dbReference type="ARBA" id="ARBA00004123"/>
    </source>
</evidence>
<dbReference type="SUPFAM" id="SSF57667">
    <property type="entry name" value="beta-beta-alpha zinc fingers"/>
    <property type="match status" value="4"/>
</dbReference>
<keyword evidence="4" id="KW-0677">Repeat</keyword>
<feature type="compositionally biased region" description="Basic and acidic residues" evidence="9">
    <location>
        <begin position="1"/>
        <end position="11"/>
    </location>
</feature>
<reference evidence="11" key="1">
    <citation type="submission" date="2025-08" db="UniProtKB">
        <authorList>
            <consortium name="Ensembl"/>
        </authorList>
    </citation>
    <scope>IDENTIFICATION</scope>
</reference>
<protein>
    <recommendedName>
        <fullName evidence="10">C2H2-type domain-containing protein</fullName>
    </recommendedName>
</protein>
<evidence type="ECO:0000256" key="4">
    <source>
        <dbReference type="ARBA" id="ARBA00022737"/>
    </source>
</evidence>
<dbReference type="PROSITE" id="PS00028">
    <property type="entry name" value="ZINC_FINGER_C2H2_1"/>
    <property type="match status" value="6"/>
</dbReference>
<feature type="compositionally biased region" description="Basic and acidic residues" evidence="9">
    <location>
        <begin position="76"/>
        <end position="86"/>
    </location>
</feature>
<dbReference type="AlphaFoldDB" id="A0A3Q0T757"/>
<dbReference type="Ensembl" id="ENSACIT00000030709.1">
    <property type="protein sequence ID" value="ENSACIP00000029924.1"/>
    <property type="gene ID" value="ENSACIG00000023162.1"/>
</dbReference>
<dbReference type="InterPro" id="IPR036236">
    <property type="entry name" value="Znf_C2H2_sf"/>
</dbReference>
<keyword evidence="12" id="KW-1185">Reference proteome</keyword>
<dbReference type="Pfam" id="PF00096">
    <property type="entry name" value="zf-C2H2"/>
    <property type="match status" value="6"/>
</dbReference>
<comment type="similarity">
    <text evidence="2">Belongs to the krueppel C2H2-type zinc-finger protein family.</text>
</comment>
<dbReference type="FunFam" id="3.30.160.60:FF:000690">
    <property type="entry name" value="Zinc finger protein 354C"/>
    <property type="match status" value="1"/>
</dbReference>
<feature type="domain" description="C2H2-type" evidence="10">
    <location>
        <begin position="131"/>
        <end position="158"/>
    </location>
</feature>
<sequence length="341" mass="38056">MSEPEPPRIKEEEEELNISQEVKEENDTFMVTLASAESDHSESEPISARLLSHSSPETESRDQEGTKNVDSITSTEPRRKTEDCRNKGHRNTAGNCSTGKKPVKCAFCEKVFKHKSQMERHHRIHTGERPYSCATCGKGFSQSSNLTVHMRTHTGEKPFSCETCGKHFTCSYSLLVHMRIHTGAKPYSCKACGKNFNSSFNLKVHVNTHVGERPYSCKLCGKTFSQPSNLNVHMRTHTGEKPCLCNTCGKRFTDLSALKNHMVVHTGEKLTLNRWTHLICKGCPSCIHVAGESTGELLNTRAERWGLLFVQRSPVGPSLFLCFTNGSRSESAAGRPPGRCR</sequence>
<dbReference type="FunFam" id="3.30.160.60:FF:000912">
    <property type="entry name" value="Zinc finger protein 660"/>
    <property type="match status" value="2"/>
</dbReference>
<dbReference type="FunFam" id="3.30.160.60:FF:000744">
    <property type="entry name" value="zinc finger E-box-binding homeobox 1"/>
    <property type="match status" value="1"/>
</dbReference>
<evidence type="ECO:0000256" key="7">
    <source>
        <dbReference type="ARBA" id="ARBA00023242"/>
    </source>
</evidence>
<keyword evidence="3" id="KW-0479">Metal-binding</keyword>
<feature type="region of interest" description="Disordered" evidence="9">
    <location>
        <begin position="1"/>
        <end position="97"/>
    </location>
</feature>
<evidence type="ECO:0000256" key="2">
    <source>
        <dbReference type="ARBA" id="ARBA00006991"/>
    </source>
</evidence>
<proteinExistence type="inferred from homology"/>
<evidence type="ECO:0000256" key="8">
    <source>
        <dbReference type="PROSITE-ProRule" id="PRU00042"/>
    </source>
</evidence>
<evidence type="ECO:0000313" key="11">
    <source>
        <dbReference type="Ensembl" id="ENSACIP00000029924.1"/>
    </source>
</evidence>
<reference evidence="11" key="2">
    <citation type="submission" date="2025-09" db="UniProtKB">
        <authorList>
            <consortium name="Ensembl"/>
        </authorList>
    </citation>
    <scope>IDENTIFICATION</scope>
</reference>
<dbReference type="FunFam" id="3.30.160.60:FF:000848">
    <property type="entry name" value="Zinc finger protein 35"/>
    <property type="match status" value="1"/>
</dbReference>
<feature type="domain" description="C2H2-type" evidence="10">
    <location>
        <begin position="103"/>
        <end position="130"/>
    </location>
</feature>
<evidence type="ECO:0000256" key="5">
    <source>
        <dbReference type="ARBA" id="ARBA00022771"/>
    </source>
</evidence>
<dbReference type="PANTHER" id="PTHR24409">
    <property type="entry name" value="ZINC FINGER PROTEIN 142"/>
    <property type="match status" value="1"/>
</dbReference>
<dbReference type="Gene3D" id="3.30.160.60">
    <property type="entry name" value="Classic Zinc Finger"/>
    <property type="match status" value="6"/>
</dbReference>
<dbReference type="GeneTree" id="ENSGT01150000286952"/>
<keyword evidence="5 8" id="KW-0863">Zinc-finger</keyword>
<comment type="subcellular location">
    <subcellularLocation>
        <location evidence="1">Nucleus</location>
    </subcellularLocation>
</comment>
<dbReference type="GO" id="GO:0000977">
    <property type="term" value="F:RNA polymerase II transcription regulatory region sequence-specific DNA binding"/>
    <property type="evidence" value="ECO:0007669"/>
    <property type="project" value="TreeGrafter"/>
</dbReference>
<evidence type="ECO:0000256" key="3">
    <source>
        <dbReference type="ARBA" id="ARBA00022723"/>
    </source>
</evidence>
<dbReference type="STRING" id="61819.ENSACIP00000029924"/>
<dbReference type="OMA" id="CHEETHM"/>
<dbReference type="PROSITE" id="PS50157">
    <property type="entry name" value="ZINC_FINGER_C2H2_2"/>
    <property type="match status" value="6"/>
</dbReference>
<dbReference type="Proteomes" id="UP000261340">
    <property type="component" value="Unplaced"/>
</dbReference>
<feature type="domain" description="C2H2-type" evidence="10">
    <location>
        <begin position="215"/>
        <end position="242"/>
    </location>
</feature>
<dbReference type="FunFam" id="3.30.160.60:FF:001158">
    <property type="entry name" value="zinc finger protein 22"/>
    <property type="match status" value="1"/>
</dbReference>
<dbReference type="GO" id="GO:0005634">
    <property type="term" value="C:nucleus"/>
    <property type="evidence" value="ECO:0007669"/>
    <property type="project" value="UniProtKB-SubCell"/>
</dbReference>
<dbReference type="GO" id="GO:0008270">
    <property type="term" value="F:zinc ion binding"/>
    <property type="evidence" value="ECO:0007669"/>
    <property type="project" value="UniProtKB-KW"/>
</dbReference>
<evidence type="ECO:0000256" key="6">
    <source>
        <dbReference type="ARBA" id="ARBA00022833"/>
    </source>
</evidence>
<evidence type="ECO:0000313" key="12">
    <source>
        <dbReference type="Proteomes" id="UP000261340"/>
    </source>
</evidence>
<evidence type="ECO:0000256" key="9">
    <source>
        <dbReference type="SAM" id="MobiDB-lite"/>
    </source>
</evidence>
<feature type="domain" description="C2H2-type" evidence="10">
    <location>
        <begin position="159"/>
        <end position="186"/>
    </location>
</feature>
<dbReference type="SMART" id="SM00355">
    <property type="entry name" value="ZnF_C2H2"/>
    <property type="match status" value="6"/>
</dbReference>
<name>A0A3Q0T757_AMPCI</name>
<feature type="domain" description="C2H2-type" evidence="10">
    <location>
        <begin position="187"/>
        <end position="214"/>
    </location>
</feature>
<evidence type="ECO:0000259" key="10">
    <source>
        <dbReference type="PROSITE" id="PS50157"/>
    </source>
</evidence>
<dbReference type="InterPro" id="IPR013087">
    <property type="entry name" value="Znf_C2H2_type"/>
</dbReference>
<keyword evidence="7" id="KW-0539">Nucleus</keyword>
<feature type="compositionally biased region" description="Basic and acidic residues" evidence="9">
    <location>
        <begin position="56"/>
        <end position="67"/>
    </location>
</feature>